<organism evidence="2 3">
    <name type="scientific">Peteryoungia algae</name>
    <dbReference type="NCBI Taxonomy" id="2919917"/>
    <lineage>
        <taxon>Bacteria</taxon>
        <taxon>Pseudomonadati</taxon>
        <taxon>Pseudomonadota</taxon>
        <taxon>Alphaproteobacteria</taxon>
        <taxon>Hyphomicrobiales</taxon>
        <taxon>Rhizobiaceae</taxon>
        <taxon>Peteryoungia</taxon>
    </lineage>
</organism>
<keyword evidence="3" id="KW-1185">Reference proteome</keyword>
<feature type="signal peptide" evidence="1">
    <location>
        <begin position="1"/>
        <end position="22"/>
    </location>
</feature>
<dbReference type="SUPFAM" id="SSF48452">
    <property type="entry name" value="TPR-like"/>
    <property type="match status" value="2"/>
</dbReference>
<accession>A0ABT0D534</accession>
<dbReference type="Proteomes" id="UP001522662">
    <property type="component" value="Unassembled WGS sequence"/>
</dbReference>
<evidence type="ECO:0000256" key="1">
    <source>
        <dbReference type="SAM" id="SignalP"/>
    </source>
</evidence>
<dbReference type="InterPro" id="IPR011990">
    <property type="entry name" value="TPR-like_helical_dom_sf"/>
</dbReference>
<keyword evidence="2" id="KW-0614">Plasmid</keyword>
<comment type="caution">
    <text evidence="2">The sequence shown here is derived from an EMBL/GenBank/DDBJ whole genome shotgun (WGS) entry which is preliminary data.</text>
</comment>
<name>A0ABT0D534_9HYPH</name>
<proteinExistence type="predicted"/>
<evidence type="ECO:0000313" key="3">
    <source>
        <dbReference type="Proteomes" id="UP001522662"/>
    </source>
</evidence>
<dbReference type="RefSeq" id="WP_245137852.1">
    <property type="nucleotide sequence ID" value="NZ_CP128477.1"/>
</dbReference>
<dbReference type="Gene3D" id="1.25.40.10">
    <property type="entry name" value="Tetratricopeptide repeat domain"/>
    <property type="match status" value="2"/>
</dbReference>
<sequence>MNKNSRAAALCAGTILTTFVLAMPLTATPLVVRQAASTMAPPSMEAVNEAAKPQPKSAPDSVDLAALYFYAKNGEADRVEAETRRLEVRFPDFVLPADLYAPDAGNTVDESSLWQLYERDDYARIDQETSRIAAANPGWEPSDDFRMKLERRKLRNTITAAHEAKDFATLVRIGAGLDPMQETEIDLLWMMIDAYRANDMRDALTNLYRGILFRGQDKAFSKELVLTTLQKAIEDVSAADLREAMQVLSADPDLALGMGPLQLDLMRREIGDYAASVPGAPRPDDAVLAAVRQVAETAGSPKDLALMGWYLLRIEQPKEASSWFERLMEDHPTPEAVRGLALSHVHLSEDAEAFAFVSEHLDFLSAEDAFLADQLSFAFKGEGKTKIDDRVVTRYSEAIQKTESADHARLLGWYAYNSRQFQPASAWFAKAFDWQPEADSLKGMLLSMTRLGQKAEINELRARYGEVYSTVFAEIKSAAEPKGKGGKAVNAPGGIEARYLSSLQKKDYGACIADLRKLEARGQLRPDVQVSKGWCLLGLNHLAEARQAFTDGLARGGGKADDAAYGLGLTLLRAKLTDDAEALLMRQPLTPLRERELRAELLWQKARSAFDRKQYRQTLEALNVRLQLVPEPVGISQMRAWSHYHLGNLAQSRSIFAQLNQVMADPANSRGIAAINERMGITR</sequence>
<evidence type="ECO:0008006" key="4">
    <source>
        <dbReference type="Google" id="ProtNLM"/>
    </source>
</evidence>
<evidence type="ECO:0000313" key="2">
    <source>
        <dbReference type="EMBL" id="MCJ8240513.1"/>
    </source>
</evidence>
<keyword evidence="1" id="KW-0732">Signal</keyword>
<geneLocation type="plasmid" evidence="2">
    <name>unnamed</name>
</geneLocation>
<feature type="chain" id="PRO_5045955815" description="Tetratricopeptide repeat protein" evidence="1">
    <location>
        <begin position="23"/>
        <end position="683"/>
    </location>
</feature>
<reference evidence="2 3" key="1">
    <citation type="submission" date="2022-03" db="EMBL/GenBank/DDBJ databases">
        <title>Rhizobium SSM4.3 sp. nov., isolated from Sediment (Gouqi Island).</title>
        <authorList>
            <person name="Chen G."/>
        </authorList>
    </citation>
    <scope>NUCLEOTIDE SEQUENCE [LARGE SCALE GENOMIC DNA]</scope>
    <source>
        <strain evidence="2 3">SSM4.3</strain>
        <plasmid evidence="2">unnamed</plasmid>
    </source>
</reference>
<gene>
    <name evidence="2" type="ORF">MKJ03_19430</name>
</gene>
<protein>
    <recommendedName>
        <fullName evidence="4">Tetratricopeptide repeat protein</fullName>
    </recommendedName>
</protein>
<dbReference type="EMBL" id="JALAYX010000006">
    <property type="protein sequence ID" value="MCJ8240513.1"/>
    <property type="molecule type" value="Genomic_DNA"/>
</dbReference>